<evidence type="ECO:0000259" key="3">
    <source>
        <dbReference type="PROSITE" id="PS50158"/>
    </source>
</evidence>
<protein>
    <recommendedName>
        <fullName evidence="3">CCHC-type domain-containing protein</fullName>
    </recommendedName>
</protein>
<accession>A0AAV0C3C5</accession>
<dbReference type="PROSITE" id="PS50158">
    <property type="entry name" value="ZF_CCHC"/>
    <property type="match status" value="1"/>
</dbReference>
<dbReference type="GO" id="GO:0008270">
    <property type="term" value="F:zinc ion binding"/>
    <property type="evidence" value="ECO:0007669"/>
    <property type="project" value="UniProtKB-KW"/>
</dbReference>
<name>A0AAV0C3C5_9ASTE</name>
<dbReference type="InterPro" id="IPR001878">
    <property type="entry name" value="Znf_CCHC"/>
</dbReference>
<keyword evidence="1" id="KW-0479">Metal-binding</keyword>
<reference evidence="4" key="1">
    <citation type="submission" date="2022-07" db="EMBL/GenBank/DDBJ databases">
        <authorList>
            <person name="Macas J."/>
            <person name="Novak P."/>
            <person name="Neumann P."/>
        </authorList>
    </citation>
    <scope>NUCLEOTIDE SEQUENCE</scope>
</reference>
<evidence type="ECO:0000313" key="5">
    <source>
        <dbReference type="Proteomes" id="UP001152523"/>
    </source>
</evidence>
<gene>
    <name evidence="4" type="ORF">CEPIT_LOCUS1397</name>
</gene>
<keyword evidence="5" id="KW-1185">Reference proteome</keyword>
<proteinExistence type="predicted"/>
<dbReference type="Proteomes" id="UP001152523">
    <property type="component" value="Unassembled WGS sequence"/>
</dbReference>
<dbReference type="AlphaFoldDB" id="A0AAV0C3C5"/>
<keyword evidence="1" id="KW-0863">Zinc-finger</keyword>
<keyword evidence="1" id="KW-0862">Zinc</keyword>
<dbReference type="InterPro" id="IPR025836">
    <property type="entry name" value="Zn_knuckle_CX2CX4HX4C"/>
</dbReference>
<comment type="caution">
    <text evidence="4">The sequence shown here is derived from an EMBL/GenBank/DDBJ whole genome shotgun (WGS) entry which is preliminary data.</text>
</comment>
<dbReference type="EMBL" id="CAMAPF010000008">
    <property type="protein sequence ID" value="CAH9059444.1"/>
    <property type="molecule type" value="Genomic_DNA"/>
</dbReference>
<feature type="domain" description="CCHC-type" evidence="3">
    <location>
        <begin position="40"/>
        <end position="54"/>
    </location>
</feature>
<evidence type="ECO:0000256" key="1">
    <source>
        <dbReference type="PROSITE-ProRule" id="PRU00047"/>
    </source>
</evidence>
<evidence type="ECO:0000313" key="4">
    <source>
        <dbReference type="EMBL" id="CAH9059444.1"/>
    </source>
</evidence>
<dbReference type="Pfam" id="PF14392">
    <property type="entry name" value="zf-CCHC_4"/>
    <property type="match status" value="1"/>
</dbReference>
<dbReference type="GO" id="GO:0003676">
    <property type="term" value="F:nucleic acid binding"/>
    <property type="evidence" value="ECO:0007669"/>
    <property type="project" value="InterPro"/>
</dbReference>
<feature type="region of interest" description="Disordered" evidence="2">
    <location>
        <begin position="93"/>
        <end position="172"/>
    </location>
</feature>
<sequence>MRIRVCLDVEKSLKVGTTLRKGQGEGHWVDFKYEKLPIFCFSCGIIGHVGRFCPLVYENIYVDTNQQYGVSLRAGGGGKACWGGDKWLVPEGSRDGSMAVREDGERAGPSRQGWELSLAGNIKSRTEDEETTVVDGTSGDPKRRRTWEEDSGERDEGKTWPWTTQKPERGRV</sequence>
<organism evidence="4 5">
    <name type="scientific">Cuscuta epithymum</name>
    <dbReference type="NCBI Taxonomy" id="186058"/>
    <lineage>
        <taxon>Eukaryota</taxon>
        <taxon>Viridiplantae</taxon>
        <taxon>Streptophyta</taxon>
        <taxon>Embryophyta</taxon>
        <taxon>Tracheophyta</taxon>
        <taxon>Spermatophyta</taxon>
        <taxon>Magnoliopsida</taxon>
        <taxon>eudicotyledons</taxon>
        <taxon>Gunneridae</taxon>
        <taxon>Pentapetalae</taxon>
        <taxon>asterids</taxon>
        <taxon>lamiids</taxon>
        <taxon>Solanales</taxon>
        <taxon>Convolvulaceae</taxon>
        <taxon>Cuscuteae</taxon>
        <taxon>Cuscuta</taxon>
        <taxon>Cuscuta subgen. Cuscuta</taxon>
    </lineage>
</organism>
<evidence type="ECO:0000256" key="2">
    <source>
        <dbReference type="SAM" id="MobiDB-lite"/>
    </source>
</evidence>